<dbReference type="EMBL" id="QXDC01000003">
    <property type="protein sequence ID" value="RIA44085.1"/>
    <property type="molecule type" value="Genomic_DNA"/>
</dbReference>
<dbReference type="Gene3D" id="2.10.109.10">
    <property type="entry name" value="Umud Fragment, subunit A"/>
    <property type="match status" value="1"/>
</dbReference>
<dbReference type="InterPro" id="IPR015927">
    <property type="entry name" value="Peptidase_S24_S26A/B/C"/>
</dbReference>
<dbReference type="CDD" id="cd06529">
    <property type="entry name" value="S24_LexA-like"/>
    <property type="match status" value="1"/>
</dbReference>
<evidence type="ECO:0000259" key="4">
    <source>
        <dbReference type="Pfam" id="PF00717"/>
    </source>
</evidence>
<keyword evidence="2" id="KW-0238">DNA-binding</keyword>
<proteinExistence type="predicted"/>
<evidence type="ECO:0000256" key="1">
    <source>
        <dbReference type="ARBA" id="ARBA00023015"/>
    </source>
</evidence>
<dbReference type="InterPro" id="IPR039418">
    <property type="entry name" value="LexA-like"/>
</dbReference>
<evidence type="ECO:0000256" key="2">
    <source>
        <dbReference type="ARBA" id="ARBA00023125"/>
    </source>
</evidence>
<name>A0A397PA67_9SPHN</name>
<dbReference type="AlphaFoldDB" id="A0A397PA67"/>
<dbReference type="SUPFAM" id="SSF47413">
    <property type="entry name" value="lambda repressor-like DNA-binding domains"/>
    <property type="match status" value="1"/>
</dbReference>
<reference evidence="5 6" key="1">
    <citation type="submission" date="2018-08" db="EMBL/GenBank/DDBJ databases">
        <title>Genomic Encyclopedia of Type Strains, Phase IV (KMG-IV): sequencing the most valuable type-strain genomes for metagenomic binning, comparative biology and taxonomic classification.</title>
        <authorList>
            <person name="Goeker M."/>
        </authorList>
    </citation>
    <scope>NUCLEOTIDE SEQUENCE [LARGE SCALE GENOMIC DNA]</scope>
    <source>
        <strain evidence="5 6">DSM 25527</strain>
    </source>
</reference>
<dbReference type="InterPro" id="IPR036286">
    <property type="entry name" value="LexA/Signal_pep-like_sf"/>
</dbReference>
<evidence type="ECO:0000256" key="3">
    <source>
        <dbReference type="ARBA" id="ARBA00023163"/>
    </source>
</evidence>
<evidence type="ECO:0000313" key="6">
    <source>
        <dbReference type="Proteomes" id="UP000266568"/>
    </source>
</evidence>
<dbReference type="CDD" id="cd00093">
    <property type="entry name" value="HTH_XRE"/>
    <property type="match status" value="1"/>
</dbReference>
<dbReference type="InterPro" id="IPR010982">
    <property type="entry name" value="Lambda_DNA-bd_dom_sf"/>
</dbReference>
<organism evidence="5 6">
    <name type="scientific">Hephaestia caeni</name>
    <dbReference type="NCBI Taxonomy" id="645617"/>
    <lineage>
        <taxon>Bacteria</taxon>
        <taxon>Pseudomonadati</taxon>
        <taxon>Pseudomonadota</taxon>
        <taxon>Alphaproteobacteria</taxon>
        <taxon>Sphingomonadales</taxon>
        <taxon>Sphingomonadaceae</taxon>
        <taxon>Hephaestia</taxon>
    </lineage>
</organism>
<dbReference type="SUPFAM" id="SSF51306">
    <property type="entry name" value="LexA/Signal peptidase"/>
    <property type="match status" value="1"/>
</dbReference>
<dbReference type="GO" id="GO:0003677">
    <property type="term" value="F:DNA binding"/>
    <property type="evidence" value="ECO:0007669"/>
    <property type="project" value="UniProtKB-KW"/>
</dbReference>
<dbReference type="Proteomes" id="UP000266568">
    <property type="component" value="Unassembled WGS sequence"/>
</dbReference>
<protein>
    <submittedName>
        <fullName evidence="5">Phage repressor protein C with HTH and peptisase S24 domain</fullName>
    </submittedName>
</protein>
<dbReference type="RefSeq" id="WP_119035849.1">
    <property type="nucleotide sequence ID" value="NZ_QXDC01000003.1"/>
</dbReference>
<dbReference type="OrthoDB" id="6867563at2"/>
<dbReference type="Pfam" id="PF00717">
    <property type="entry name" value="Peptidase_S24"/>
    <property type="match status" value="1"/>
</dbReference>
<evidence type="ECO:0000313" key="5">
    <source>
        <dbReference type="EMBL" id="RIA44085.1"/>
    </source>
</evidence>
<keyword evidence="3" id="KW-0804">Transcription</keyword>
<dbReference type="Gene3D" id="1.10.260.40">
    <property type="entry name" value="lambda repressor-like DNA-binding domains"/>
    <property type="match status" value="1"/>
</dbReference>
<dbReference type="InterPro" id="IPR001387">
    <property type="entry name" value="Cro/C1-type_HTH"/>
</dbReference>
<dbReference type="PANTHER" id="PTHR40661">
    <property type="match status" value="1"/>
</dbReference>
<keyword evidence="6" id="KW-1185">Reference proteome</keyword>
<feature type="domain" description="Peptidase S24/S26A/S26B/S26C" evidence="4">
    <location>
        <begin position="107"/>
        <end position="205"/>
    </location>
</feature>
<keyword evidence="1" id="KW-0805">Transcription regulation</keyword>
<gene>
    <name evidence="5" type="ORF">DFR49_2322</name>
</gene>
<comment type="caution">
    <text evidence="5">The sequence shown here is derived from an EMBL/GenBank/DDBJ whole genome shotgun (WGS) entry which is preliminary data.</text>
</comment>
<sequence length="211" mass="23552">MRVDRGLNQKDFGALGGVSITSQQQYEAGKTPPNAEYLYRLESNGIDLIGLFGERSTSPIADEIRRSLSRAENIEAFDLRPVQEIDLAYGLGGTYTDGPVEVRTHHFPRAWLESITATPAELLTIARGRGDSMVPTVLDGDMVLIDRSQRTVREQDALWALTIGDIGMIKRLRVRAERVQMLSDNDRVPPDEAHHEEINIVGRVIFIGRNV</sequence>
<accession>A0A397PA67</accession>
<dbReference type="PANTHER" id="PTHR40661:SF3">
    <property type="entry name" value="FELS-1 PROPHAGE TRANSCRIPTIONAL REGULATOR"/>
    <property type="match status" value="1"/>
</dbReference>